<name>A0A1Y6BQC7_9BACT</name>
<evidence type="ECO:0000313" key="2">
    <source>
        <dbReference type="Proteomes" id="UP000192907"/>
    </source>
</evidence>
<reference evidence="2" key="1">
    <citation type="submission" date="2017-04" db="EMBL/GenBank/DDBJ databases">
        <authorList>
            <person name="Varghese N."/>
            <person name="Submissions S."/>
        </authorList>
    </citation>
    <scope>NUCLEOTIDE SEQUENCE [LARGE SCALE GENOMIC DNA]</scope>
    <source>
        <strain evidence="2">RKEM611</strain>
    </source>
</reference>
<organism evidence="1 2">
    <name type="scientific">Pseudobacteriovorax antillogorgiicola</name>
    <dbReference type="NCBI Taxonomy" id="1513793"/>
    <lineage>
        <taxon>Bacteria</taxon>
        <taxon>Pseudomonadati</taxon>
        <taxon>Bdellovibrionota</taxon>
        <taxon>Oligoflexia</taxon>
        <taxon>Oligoflexales</taxon>
        <taxon>Pseudobacteriovoracaceae</taxon>
        <taxon>Pseudobacteriovorax</taxon>
    </lineage>
</organism>
<gene>
    <name evidence="1" type="ORF">SAMN06296036_10725</name>
</gene>
<dbReference type="RefSeq" id="WP_132318615.1">
    <property type="nucleotide sequence ID" value="NZ_FWZT01000007.1"/>
</dbReference>
<proteinExistence type="predicted"/>
<evidence type="ECO:0000313" key="1">
    <source>
        <dbReference type="EMBL" id="SMF20340.1"/>
    </source>
</evidence>
<protein>
    <submittedName>
        <fullName evidence="1">Uncharacterized protein</fullName>
    </submittedName>
</protein>
<dbReference type="EMBL" id="FWZT01000007">
    <property type="protein sequence ID" value="SMF20340.1"/>
    <property type="molecule type" value="Genomic_DNA"/>
</dbReference>
<keyword evidence="2" id="KW-1185">Reference proteome</keyword>
<sequence>MKYSYQDMLRHINEIDEILASGKLTMGDDEASDLVEMFLSASTIILYNLGRIQSGNDIELSEIKDEFIDSVADTIEDIWDSIHENNPFEERKKPHLTVV</sequence>
<dbReference type="AlphaFoldDB" id="A0A1Y6BQC7"/>
<dbReference type="Proteomes" id="UP000192907">
    <property type="component" value="Unassembled WGS sequence"/>
</dbReference>
<accession>A0A1Y6BQC7</accession>